<sequence length="1162" mass="129513">MANISSNNIDIPHVTPRIRVSNDGTISPSNRRSLYLANNQSPAELKQKLQEQLSDRTNQIQATAEYGHALVQQKELIEQRIRELDEAQGDISPELQNKLAQLEKEAMSLDADTRNVFRNAASASMGANNNGISSGIASLSSSPTTSSALVSLREEKIKVLEYEKAELERTIEMLNKQLRAKEDAEDSLKTQVWELELKIQNLDTEKETQTFEVSRLRKEIQLQEKKLGQSTDLLEQVKAREVKLSTELADSKKKYERQVRAHKKAYNDLKTENQVVSQALDDAKQDVVNLKAKLKRKDETPSTSKNLPSAAINFIPPSENAAISSSDEREEFPSGETLASIIDKFIPTLNQIIPQAADAVKQMSDEYKVLQVKNGSLQSENEELKNLLGDREEEILRLRDESAFPNNAVKSKQKPQKNTSSSFSQEALVDISEDAVLKNGQDEDEYSVYEHESDEDGDTHINKATRPTSDMFKSHPLLNRSRKNSSRLSRNKHVSYTNEVDEEEMEDDEGDFEELDEMITEPIVNVSLEEARVRQVPEHQDPESVKAARAAALENLTKQNKQSISSSSSRHASQNIEPSTYEEPESIPGSEENNDMTSSKNRKSRGSVVQERISQFEHFTNKPQTGSGSKDYASARSTSQRQSTISKAGVRDSTLSEKRNSTNKASIVIHERPSSDGEKKDATAYRKSKRETFVTSRNVEIQTEKLNYTDAEIQTEAITALKSLEELKGIAANGGVIPAEPDNAHRSSTLSSDIGESNNNIAGNRFTLDLTANANKSKERNGTEDSETLPSTDESQTIPNIPKEPVRTLEPPPRPSNGPPQNLLDRQRVPVVNARDDTDHPIVPNSKGKDPAPNAHHRHTPSSVSVSTGSTVSSTASSNEQPAKRNSNTSQVDDGQTSFGGPRLDPSTVQAITLTMMGEFLHKYTRRNFGGGTSEKRHQRFFWVHPYTRTLYWSTKDPGGADMIDAKSSKNSMLSMQVAYIESVAQVVDNNPSPPGLHHMSLVVKTPGREIKFTAPTKERHEIWFKALTYLIERASDTEQPQGNTADPSLSRKGSDPWENQPNSRSPPNSRTGTQQSLKPKSSFSKITALIRRDGSSSSNQHSPLSNEHNQHNHQHTHEHTHEDISLEGTGDLDKEDFENVRECCDGRHNVTDLAGKRHRRN</sequence>
<feature type="compositionally biased region" description="Low complexity" evidence="2">
    <location>
        <begin position="1096"/>
        <end position="1108"/>
    </location>
</feature>
<dbReference type="CDD" id="cd13365">
    <property type="entry name" value="PH_PLC_plant-like"/>
    <property type="match status" value="1"/>
</dbReference>
<feature type="compositionally biased region" description="Polar residues" evidence="2">
    <location>
        <begin position="879"/>
        <end position="899"/>
    </location>
</feature>
<evidence type="ECO:0000313" key="4">
    <source>
        <dbReference type="EMBL" id="CAG8481258.1"/>
    </source>
</evidence>
<feature type="compositionally biased region" description="Polar residues" evidence="2">
    <location>
        <begin position="617"/>
        <end position="628"/>
    </location>
</feature>
<dbReference type="GO" id="GO:0000226">
    <property type="term" value="P:microtubule cytoskeleton organization"/>
    <property type="evidence" value="ECO:0007669"/>
    <property type="project" value="TreeGrafter"/>
</dbReference>
<feature type="compositionally biased region" description="Polar residues" evidence="2">
    <location>
        <begin position="746"/>
        <end position="762"/>
    </location>
</feature>
<dbReference type="AlphaFoldDB" id="A0A9N8Z7E2"/>
<feature type="compositionally biased region" description="Polar residues" evidence="2">
    <location>
        <begin position="1058"/>
        <end position="1086"/>
    </location>
</feature>
<dbReference type="SMART" id="SM00233">
    <property type="entry name" value="PH"/>
    <property type="match status" value="1"/>
</dbReference>
<feature type="compositionally biased region" description="Polar residues" evidence="2">
    <location>
        <begin position="1038"/>
        <end position="1048"/>
    </location>
</feature>
<evidence type="ECO:0000256" key="1">
    <source>
        <dbReference type="SAM" id="Coils"/>
    </source>
</evidence>
<feature type="domain" description="PH" evidence="3">
    <location>
        <begin position="913"/>
        <end position="1033"/>
    </location>
</feature>
<feature type="compositionally biased region" description="Acidic residues" evidence="2">
    <location>
        <begin position="447"/>
        <end position="457"/>
    </location>
</feature>
<dbReference type="PROSITE" id="PS50003">
    <property type="entry name" value="PH_DOMAIN"/>
    <property type="match status" value="1"/>
</dbReference>
<feature type="region of interest" description="Disordered" evidence="2">
    <location>
        <begin position="557"/>
        <end position="686"/>
    </location>
</feature>
<feature type="compositionally biased region" description="Low complexity" evidence="2">
    <location>
        <begin position="862"/>
        <end position="878"/>
    </location>
</feature>
<feature type="compositionally biased region" description="Polar residues" evidence="2">
    <location>
        <begin position="635"/>
        <end position="646"/>
    </location>
</feature>
<feature type="coiled-coil region" evidence="1">
    <location>
        <begin position="367"/>
        <end position="401"/>
    </location>
</feature>
<name>A0A9N8Z7E2_9GLOM</name>
<feature type="region of interest" description="Disordered" evidence="2">
    <location>
        <begin position="1036"/>
        <end position="1162"/>
    </location>
</feature>
<evidence type="ECO:0000313" key="5">
    <source>
        <dbReference type="Proteomes" id="UP000789831"/>
    </source>
</evidence>
<gene>
    <name evidence="4" type="ORF">AGERDE_LOCUS3244</name>
</gene>
<feature type="compositionally biased region" description="Basic residues" evidence="2">
    <location>
        <begin position="480"/>
        <end position="493"/>
    </location>
</feature>
<reference evidence="4" key="1">
    <citation type="submission" date="2021-06" db="EMBL/GenBank/DDBJ databases">
        <authorList>
            <person name="Kallberg Y."/>
            <person name="Tangrot J."/>
            <person name="Rosling A."/>
        </authorList>
    </citation>
    <scope>NUCLEOTIDE SEQUENCE</scope>
    <source>
        <strain evidence="4">MT106</strain>
    </source>
</reference>
<evidence type="ECO:0000259" key="3">
    <source>
        <dbReference type="PROSITE" id="PS50003"/>
    </source>
</evidence>
<dbReference type="EMBL" id="CAJVPL010000307">
    <property type="protein sequence ID" value="CAG8481258.1"/>
    <property type="molecule type" value="Genomic_DNA"/>
</dbReference>
<feature type="compositionally biased region" description="Basic and acidic residues" evidence="2">
    <location>
        <begin position="1116"/>
        <end position="1125"/>
    </location>
</feature>
<dbReference type="InterPro" id="IPR011993">
    <property type="entry name" value="PH-like_dom_sf"/>
</dbReference>
<keyword evidence="1" id="KW-0175">Coiled coil</keyword>
<dbReference type="SUPFAM" id="SSF50729">
    <property type="entry name" value="PH domain-like"/>
    <property type="match status" value="1"/>
</dbReference>
<comment type="caution">
    <text evidence="4">The sequence shown here is derived from an EMBL/GenBank/DDBJ whole genome shotgun (WGS) entry which is preliminary data.</text>
</comment>
<dbReference type="PANTHER" id="PTHR28190">
    <property type="entry name" value="NUCLEAR MIGRATION PROTEIN NUM1"/>
    <property type="match status" value="1"/>
</dbReference>
<feature type="region of interest" description="Disordered" evidence="2">
    <location>
        <begin position="447"/>
        <end position="510"/>
    </location>
</feature>
<dbReference type="InterPro" id="IPR024774">
    <property type="entry name" value="PH_dom-Mcp5-type"/>
</dbReference>
<keyword evidence="5" id="KW-1185">Reference proteome</keyword>
<proteinExistence type="predicted"/>
<accession>A0A9N8Z7E2</accession>
<dbReference type="InterPro" id="IPR053005">
    <property type="entry name" value="Nuclear_Pos-Cytoskel_Interact"/>
</dbReference>
<feature type="compositionally biased region" description="Polar residues" evidence="2">
    <location>
        <begin position="788"/>
        <end position="799"/>
    </location>
</feature>
<dbReference type="GO" id="GO:0015631">
    <property type="term" value="F:tubulin binding"/>
    <property type="evidence" value="ECO:0007669"/>
    <property type="project" value="TreeGrafter"/>
</dbReference>
<evidence type="ECO:0000256" key="2">
    <source>
        <dbReference type="SAM" id="MobiDB-lite"/>
    </source>
</evidence>
<organism evidence="4 5">
    <name type="scientific">Ambispora gerdemannii</name>
    <dbReference type="NCBI Taxonomy" id="144530"/>
    <lineage>
        <taxon>Eukaryota</taxon>
        <taxon>Fungi</taxon>
        <taxon>Fungi incertae sedis</taxon>
        <taxon>Mucoromycota</taxon>
        <taxon>Glomeromycotina</taxon>
        <taxon>Glomeromycetes</taxon>
        <taxon>Archaeosporales</taxon>
        <taxon>Ambisporaceae</taxon>
        <taxon>Ambispora</taxon>
    </lineage>
</organism>
<feature type="compositionally biased region" description="Acidic residues" evidence="2">
    <location>
        <begin position="499"/>
        <end position="510"/>
    </location>
</feature>
<dbReference type="Proteomes" id="UP000789831">
    <property type="component" value="Unassembled WGS sequence"/>
</dbReference>
<dbReference type="GO" id="GO:0005739">
    <property type="term" value="C:mitochondrion"/>
    <property type="evidence" value="ECO:0007669"/>
    <property type="project" value="TreeGrafter"/>
</dbReference>
<dbReference type="OrthoDB" id="2149224at2759"/>
<dbReference type="Pfam" id="PF12814">
    <property type="entry name" value="Mcp5_PH"/>
    <property type="match status" value="1"/>
</dbReference>
<dbReference type="Gene3D" id="2.30.29.30">
    <property type="entry name" value="Pleckstrin-homology domain (PH domain)/Phosphotyrosine-binding domain (PTB)"/>
    <property type="match status" value="1"/>
</dbReference>
<protein>
    <submittedName>
        <fullName evidence="4">4238_t:CDS:1</fullName>
    </submittedName>
</protein>
<feature type="region of interest" description="Disordered" evidence="2">
    <location>
        <begin position="406"/>
        <end position="425"/>
    </location>
</feature>
<dbReference type="InterPro" id="IPR001849">
    <property type="entry name" value="PH_domain"/>
</dbReference>
<dbReference type="GO" id="GO:0005543">
    <property type="term" value="F:phospholipid binding"/>
    <property type="evidence" value="ECO:0007669"/>
    <property type="project" value="InterPro"/>
</dbReference>
<dbReference type="GO" id="GO:0032065">
    <property type="term" value="P:maintenance of protein location in cell cortex"/>
    <property type="evidence" value="ECO:0007669"/>
    <property type="project" value="InterPro"/>
</dbReference>
<feature type="compositionally biased region" description="Basic and acidic residues" evidence="2">
    <location>
        <begin position="669"/>
        <end position="684"/>
    </location>
</feature>
<feature type="region of interest" description="Disordered" evidence="2">
    <location>
        <begin position="735"/>
        <end position="906"/>
    </location>
</feature>
<feature type="compositionally biased region" description="Basic and acidic residues" evidence="2">
    <location>
        <begin position="1138"/>
        <end position="1151"/>
    </location>
</feature>
<dbReference type="PANTHER" id="PTHR28190:SF1">
    <property type="entry name" value="NUCLEAR MIGRATION PROTEIN NUM1"/>
    <property type="match status" value="1"/>
</dbReference>
<feature type="coiled-coil region" evidence="1">
    <location>
        <begin position="70"/>
        <end position="112"/>
    </location>
</feature>
<dbReference type="GO" id="GO:0005938">
    <property type="term" value="C:cell cortex"/>
    <property type="evidence" value="ECO:0007669"/>
    <property type="project" value="InterPro"/>
</dbReference>
<feature type="coiled-coil region" evidence="1">
    <location>
        <begin position="150"/>
        <end position="300"/>
    </location>
</feature>